<organism evidence="3 4">
    <name type="scientific">Luteolibacter yonseiensis</name>
    <dbReference type="NCBI Taxonomy" id="1144680"/>
    <lineage>
        <taxon>Bacteria</taxon>
        <taxon>Pseudomonadati</taxon>
        <taxon>Verrucomicrobiota</taxon>
        <taxon>Verrucomicrobiia</taxon>
        <taxon>Verrucomicrobiales</taxon>
        <taxon>Verrucomicrobiaceae</taxon>
        <taxon>Luteolibacter</taxon>
    </lineage>
</organism>
<comment type="caution">
    <text evidence="3">The sequence shown here is derived from an EMBL/GenBank/DDBJ whole genome shotgun (WGS) entry which is preliminary data.</text>
</comment>
<sequence length="460" mass="51265">MNRFLTPLVFIATFGSAFAADNWTNLFNGKDIEGWVQRGGKAKYTIEDGSIVGTSTMDTPNSFLCTGRDYGDFILEYEFKVDPRLNSGVQIRSNSYPTATELEWQGKKYKTGANVVHGLQIEIDPNPKQNRWWAAGIYEEGRRGWLYPGILGGNGKEFTDQGRKIFKQEDWNKVRVEAIGDSIKTTLNGTPCAEIKDSVTPSGFIALQVHGIGKEKEKDGTQVRWRNLRIQEVEDKTVNTLTDEEKSAGWKLLWDGKTSDGWRSAKGPDFPKAGWKMDNGILTINETGGAESAAAGDIITKDKYSEFELSVDFKITAGANSGIKTFVDPSINKGEGSAIGPEFQILDDARHPDAKLGRDGNRTIGSLYDMKTAPADKKVNPVGQWNNARILAKGKQLTYWLNGVKTIDIERGGKEWRDLVAISKYKVWPNFGELPEGHILLQDHGNQVFYKNIKIRDLSK</sequence>
<proteinExistence type="predicted"/>
<protein>
    <submittedName>
        <fullName evidence="3">DUF1080 domain-containing protein</fullName>
    </submittedName>
</protein>
<feature type="domain" description="3-keto-alpha-glucoside-1,2-lyase/3-keto-2-hydroxy-glucal hydratase" evidence="2">
    <location>
        <begin position="249"/>
        <end position="456"/>
    </location>
</feature>
<evidence type="ECO:0000313" key="4">
    <source>
        <dbReference type="Proteomes" id="UP000600139"/>
    </source>
</evidence>
<gene>
    <name evidence="3" type="ORF">JIN84_14680</name>
</gene>
<dbReference type="Pfam" id="PF06439">
    <property type="entry name" value="3keto-disac_hyd"/>
    <property type="match status" value="2"/>
</dbReference>
<keyword evidence="4" id="KW-1185">Reference proteome</keyword>
<feature type="domain" description="3-keto-alpha-glucoside-1,2-lyase/3-keto-2-hydroxy-glucal hydratase" evidence="2">
    <location>
        <begin position="23"/>
        <end position="231"/>
    </location>
</feature>
<dbReference type="RefSeq" id="WP_200351792.1">
    <property type="nucleotide sequence ID" value="NZ_BAABHZ010000006.1"/>
</dbReference>
<dbReference type="InterPro" id="IPR010496">
    <property type="entry name" value="AL/BT2_dom"/>
</dbReference>
<name>A0A934R6H5_9BACT</name>
<evidence type="ECO:0000256" key="1">
    <source>
        <dbReference type="SAM" id="SignalP"/>
    </source>
</evidence>
<evidence type="ECO:0000259" key="2">
    <source>
        <dbReference type="Pfam" id="PF06439"/>
    </source>
</evidence>
<dbReference type="Gene3D" id="2.60.120.560">
    <property type="entry name" value="Exo-inulinase, domain 1"/>
    <property type="match status" value="2"/>
</dbReference>
<dbReference type="EMBL" id="JAENIK010000011">
    <property type="protein sequence ID" value="MBK1816868.1"/>
    <property type="molecule type" value="Genomic_DNA"/>
</dbReference>
<dbReference type="GO" id="GO:0016787">
    <property type="term" value="F:hydrolase activity"/>
    <property type="evidence" value="ECO:0007669"/>
    <property type="project" value="InterPro"/>
</dbReference>
<accession>A0A934R6H5</accession>
<dbReference type="Proteomes" id="UP000600139">
    <property type="component" value="Unassembled WGS sequence"/>
</dbReference>
<evidence type="ECO:0000313" key="3">
    <source>
        <dbReference type="EMBL" id="MBK1816868.1"/>
    </source>
</evidence>
<feature type="signal peptide" evidence="1">
    <location>
        <begin position="1"/>
        <end position="19"/>
    </location>
</feature>
<dbReference type="AlphaFoldDB" id="A0A934R6H5"/>
<feature type="chain" id="PRO_5037043704" evidence="1">
    <location>
        <begin position="20"/>
        <end position="460"/>
    </location>
</feature>
<reference evidence="3" key="1">
    <citation type="submission" date="2021-01" db="EMBL/GenBank/DDBJ databases">
        <title>Modified the classification status of verrucomicrobia.</title>
        <authorList>
            <person name="Feng X."/>
        </authorList>
    </citation>
    <scope>NUCLEOTIDE SEQUENCE</scope>
    <source>
        <strain evidence="3">JCM 18052</strain>
    </source>
</reference>
<keyword evidence="1" id="KW-0732">Signal</keyword>